<keyword evidence="3" id="KW-1185">Reference proteome</keyword>
<dbReference type="InterPro" id="IPR036770">
    <property type="entry name" value="Ankyrin_rpt-contain_sf"/>
</dbReference>
<dbReference type="Gene3D" id="1.25.40.20">
    <property type="entry name" value="Ankyrin repeat-containing domain"/>
    <property type="match status" value="1"/>
</dbReference>
<accession>A0AAN6MAA0</accession>
<evidence type="ECO:0000313" key="2">
    <source>
        <dbReference type="EMBL" id="KAK3896459.1"/>
    </source>
</evidence>
<sequence>MLMAGYDGNMVNGPPAQVLEHPALRDRGMKSACRSGYAVDLRVALRLGASVSAVPVALVAAGSKPVPLVGGTEPNLNPASMPGEAVIVKALTLQLAAKARQVDTFSRLVSLGARLDESGTSIASIRSLIRLVTQGRDASTLLRLDTLPAPSLYAPPASIDEHIGFARALLDVGASADLFRGSRICGTSTLSMAVETLSPDLVCLLVDRGACPDGPPGLHPPPIAPTPLHIPLCIADILLDCGADINICVSYMQFDNWLISFTGPLLVFLDTVDCWDDDDGGSRAVEALRFLLDRGASPDSPRHPTFQDRNRHPNNSGLLRSGRYSFGTFRLDPVKDLLDKWGVGMLASPAFVSALELLAGHPAALTAYGYSLSPSSSSPSQPTPDGDAILGAWARLISLTTRHLTTHELSEFLHAYVVRTGTCSKSPGGRFRREHHSANHEIGDLAKTTVAVLLAAGADYLAALHAICIWLAGKACEEKPYSSWSPWCCGFRHTPSRAAFIRFLIESCGADWGARQETSGRWGSGPTVVKEGRGALLALLEIENASGTT</sequence>
<comment type="caution">
    <text evidence="2">The sequence shown here is derived from an EMBL/GenBank/DDBJ whole genome shotgun (WGS) entry which is preliminary data.</text>
</comment>
<organism evidence="2 3">
    <name type="scientific">Staphylotrichum tortipilum</name>
    <dbReference type="NCBI Taxonomy" id="2831512"/>
    <lineage>
        <taxon>Eukaryota</taxon>
        <taxon>Fungi</taxon>
        <taxon>Dikarya</taxon>
        <taxon>Ascomycota</taxon>
        <taxon>Pezizomycotina</taxon>
        <taxon>Sordariomycetes</taxon>
        <taxon>Sordariomycetidae</taxon>
        <taxon>Sordariales</taxon>
        <taxon>Chaetomiaceae</taxon>
        <taxon>Staphylotrichum</taxon>
    </lineage>
</organism>
<protein>
    <recommendedName>
        <fullName evidence="4">Ankyrin repeat protein</fullName>
    </recommendedName>
</protein>
<dbReference type="SUPFAM" id="SSF48403">
    <property type="entry name" value="Ankyrin repeat"/>
    <property type="match status" value="1"/>
</dbReference>
<gene>
    <name evidence="2" type="ORF">C8A05DRAFT_48470</name>
</gene>
<feature type="region of interest" description="Disordered" evidence="1">
    <location>
        <begin position="296"/>
        <end position="316"/>
    </location>
</feature>
<feature type="compositionally biased region" description="Basic and acidic residues" evidence="1">
    <location>
        <begin position="300"/>
        <end position="311"/>
    </location>
</feature>
<evidence type="ECO:0008006" key="4">
    <source>
        <dbReference type="Google" id="ProtNLM"/>
    </source>
</evidence>
<name>A0AAN6MAA0_9PEZI</name>
<dbReference type="AlphaFoldDB" id="A0AAN6MAA0"/>
<evidence type="ECO:0000256" key="1">
    <source>
        <dbReference type="SAM" id="MobiDB-lite"/>
    </source>
</evidence>
<reference evidence="2" key="1">
    <citation type="journal article" date="2023" name="Mol. Phylogenet. Evol.">
        <title>Genome-scale phylogeny and comparative genomics of the fungal order Sordariales.</title>
        <authorList>
            <person name="Hensen N."/>
            <person name="Bonometti L."/>
            <person name="Westerberg I."/>
            <person name="Brannstrom I.O."/>
            <person name="Guillou S."/>
            <person name="Cros-Aarteil S."/>
            <person name="Calhoun S."/>
            <person name="Haridas S."/>
            <person name="Kuo A."/>
            <person name="Mondo S."/>
            <person name="Pangilinan J."/>
            <person name="Riley R."/>
            <person name="LaButti K."/>
            <person name="Andreopoulos B."/>
            <person name="Lipzen A."/>
            <person name="Chen C."/>
            <person name="Yan M."/>
            <person name="Daum C."/>
            <person name="Ng V."/>
            <person name="Clum A."/>
            <person name="Steindorff A."/>
            <person name="Ohm R.A."/>
            <person name="Martin F."/>
            <person name="Silar P."/>
            <person name="Natvig D.O."/>
            <person name="Lalanne C."/>
            <person name="Gautier V."/>
            <person name="Ament-Velasquez S.L."/>
            <person name="Kruys A."/>
            <person name="Hutchinson M.I."/>
            <person name="Powell A.J."/>
            <person name="Barry K."/>
            <person name="Miller A.N."/>
            <person name="Grigoriev I.V."/>
            <person name="Debuchy R."/>
            <person name="Gladieux P."/>
            <person name="Hiltunen Thoren M."/>
            <person name="Johannesson H."/>
        </authorList>
    </citation>
    <scope>NUCLEOTIDE SEQUENCE</scope>
    <source>
        <strain evidence="2">CBS 103.79</strain>
    </source>
</reference>
<proteinExistence type="predicted"/>
<reference evidence="2" key="2">
    <citation type="submission" date="2023-05" db="EMBL/GenBank/DDBJ databases">
        <authorList>
            <consortium name="Lawrence Berkeley National Laboratory"/>
            <person name="Steindorff A."/>
            <person name="Hensen N."/>
            <person name="Bonometti L."/>
            <person name="Westerberg I."/>
            <person name="Brannstrom I.O."/>
            <person name="Guillou S."/>
            <person name="Cros-Aarteil S."/>
            <person name="Calhoun S."/>
            <person name="Haridas S."/>
            <person name="Kuo A."/>
            <person name="Mondo S."/>
            <person name="Pangilinan J."/>
            <person name="Riley R."/>
            <person name="Labutti K."/>
            <person name="Andreopoulos B."/>
            <person name="Lipzen A."/>
            <person name="Chen C."/>
            <person name="Yanf M."/>
            <person name="Daum C."/>
            <person name="Ng V."/>
            <person name="Clum A."/>
            <person name="Ohm R."/>
            <person name="Martin F."/>
            <person name="Silar P."/>
            <person name="Natvig D."/>
            <person name="Lalanne C."/>
            <person name="Gautier V."/>
            <person name="Ament-Velasquez S.L."/>
            <person name="Kruys A."/>
            <person name="Hutchinson M.I."/>
            <person name="Powell A.J."/>
            <person name="Barry K."/>
            <person name="Miller A.N."/>
            <person name="Grigoriev I.V."/>
            <person name="Debuchy R."/>
            <person name="Gladieux P."/>
            <person name="Thoren M.H."/>
            <person name="Johannesson H."/>
        </authorList>
    </citation>
    <scope>NUCLEOTIDE SEQUENCE</scope>
    <source>
        <strain evidence="2">CBS 103.79</strain>
    </source>
</reference>
<dbReference type="EMBL" id="MU856631">
    <property type="protein sequence ID" value="KAK3896459.1"/>
    <property type="molecule type" value="Genomic_DNA"/>
</dbReference>
<evidence type="ECO:0000313" key="3">
    <source>
        <dbReference type="Proteomes" id="UP001303889"/>
    </source>
</evidence>
<dbReference type="Proteomes" id="UP001303889">
    <property type="component" value="Unassembled WGS sequence"/>
</dbReference>